<dbReference type="InterPro" id="IPR052162">
    <property type="entry name" value="Sensor_kinase/Photoreceptor"/>
</dbReference>
<dbReference type="PROSITE" id="PS50112">
    <property type="entry name" value="PAS"/>
    <property type="match status" value="1"/>
</dbReference>
<sequence>MDSKSALYQYPAEFPEQIQMLEKLDLLFPDIVHVQDLTTQKIIYINDRFTELLGYSKQDLADRGGNLHAILLSESLFNQRAARIEELITRQKQFVEYETLLLHKNQTERLFRTRVAVFRSDAEGNPLETISVSQDITESHLNYTKLLQQQEMHRITEQAFHFGSWEKNLTTGELICSDGLYEVMGHTRETFRKDCADYTSFFTFLDHRDDELVVRTVQEAIDTRQAFRLEHRVMTQEGQEKVLMVVGRPVVNEKGKVTHLVGSIADITLLRQYESALRQKIEELQRSNGELEQFAYAASHDLQEPLRKISAFISRLKQRLGTQEDEEVENYMRRTLQAIDRMRSLIDALLILSRVTRQGKSREIVPLNPIVEEILEDFDAQIAEKGAIIEWDELPEIYGVPVQMRQLFSNLIGNSLKFTDTMRPPIIRIAAQSLSLTQVRQKGLSTARKWVEITLQDNGIGFDPEYKERIFQVFQRLNGRSEFEGTGIGLALCKKIVEHEGGIILADSKPGEGARFTFCLPSAS</sequence>
<comment type="caution">
    <text evidence="9">The sequence shown here is derived from an EMBL/GenBank/DDBJ whole genome shotgun (WGS) entry which is preliminary data.</text>
</comment>
<dbReference type="SUPFAM" id="SSF47384">
    <property type="entry name" value="Homodimeric domain of signal transducing histidine kinase"/>
    <property type="match status" value="1"/>
</dbReference>
<feature type="domain" description="PAS" evidence="7">
    <location>
        <begin position="16"/>
        <end position="91"/>
    </location>
</feature>
<keyword evidence="3" id="KW-0597">Phosphoprotein</keyword>
<dbReference type="GO" id="GO:0000155">
    <property type="term" value="F:phosphorelay sensor kinase activity"/>
    <property type="evidence" value="ECO:0007669"/>
    <property type="project" value="InterPro"/>
</dbReference>
<dbReference type="SMART" id="SM00086">
    <property type="entry name" value="PAC"/>
    <property type="match status" value="2"/>
</dbReference>
<dbReference type="Gene3D" id="3.30.450.20">
    <property type="entry name" value="PAS domain"/>
    <property type="match status" value="2"/>
</dbReference>
<dbReference type="PANTHER" id="PTHR43304:SF1">
    <property type="entry name" value="PAC DOMAIN-CONTAINING PROTEIN"/>
    <property type="match status" value="1"/>
</dbReference>
<evidence type="ECO:0000256" key="5">
    <source>
        <dbReference type="ARBA" id="ARBA00022777"/>
    </source>
</evidence>
<dbReference type="SUPFAM" id="SSF55785">
    <property type="entry name" value="PYP-like sensor domain (PAS domain)"/>
    <property type="match status" value="2"/>
</dbReference>
<dbReference type="CDD" id="cd00082">
    <property type="entry name" value="HisKA"/>
    <property type="match status" value="1"/>
</dbReference>
<evidence type="ECO:0000259" key="6">
    <source>
        <dbReference type="PROSITE" id="PS50109"/>
    </source>
</evidence>
<dbReference type="Gene3D" id="3.30.565.10">
    <property type="entry name" value="Histidine kinase-like ATPase, C-terminal domain"/>
    <property type="match status" value="1"/>
</dbReference>
<evidence type="ECO:0000259" key="7">
    <source>
        <dbReference type="PROSITE" id="PS50112"/>
    </source>
</evidence>
<evidence type="ECO:0000256" key="1">
    <source>
        <dbReference type="ARBA" id="ARBA00000085"/>
    </source>
</evidence>
<feature type="domain" description="PAC" evidence="8">
    <location>
        <begin position="227"/>
        <end position="279"/>
    </location>
</feature>
<dbReference type="InterPro" id="IPR003661">
    <property type="entry name" value="HisK_dim/P_dom"/>
</dbReference>
<organism evidence="9 10">
    <name type="scientific">Siphonobacter curvatus</name>
    <dbReference type="NCBI Taxonomy" id="2094562"/>
    <lineage>
        <taxon>Bacteria</taxon>
        <taxon>Pseudomonadati</taxon>
        <taxon>Bacteroidota</taxon>
        <taxon>Cytophagia</taxon>
        <taxon>Cytophagales</taxon>
        <taxon>Cytophagaceae</taxon>
        <taxon>Siphonobacter</taxon>
    </lineage>
</organism>
<dbReference type="Gene3D" id="1.10.287.130">
    <property type="match status" value="1"/>
</dbReference>
<dbReference type="Pfam" id="PF00512">
    <property type="entry name" value="HisKA"/>
    <property type="match status" value="1"/>
</dbReference>
<dbReference type="RefSeq" id="WP_104710033.1">
    <property type="nucleotide sequence ID" value="NZ_PTRA01000001.1"/>
</dbReference>
<keyword evidence="4" id="KW-0808">Transferase</keyword>
<dbReference type="PROSITE" id="PS50109">
    <property type="entry name" value="HIS_KIN"/>
    <property type="match status" value="1"/>
</dbReference>
<accession>A0A2S7IMA6</accession>
<comment type="catalytic activity">
    <reaction evidence="1">
        <text>ATP + protein L-histidine = ADP + protein N-phospho-L-histidine.</text>
        <dbReference type="EC" id="2.7.13.3"/>
    </reaction>
</comment>
<dbReference type="SMART" id="SM00387">
    <property type="entry name" value="HATPase_c"/>
    <property type="match status" value="1"/>
</dbReference>
<dbReference type="InterPro" id="IPR036890">
    <property type="entry name" value="HATPase_C_sf"/>
</dbReference>
<dbReference type="PANTHER" id="PTHR43304">
    <property type="entry name" value="PHYTOCHROME-LIKE PROTEIN CPH1"/>
    <property type="match status" value="1"/>
</dbReference>
<proteinExistence type="predicted"/>
<dbReference type="Gene3D" id="2.10.70.100">
    <property type="match status" value="1"/>
</dbReference>
<dbReference type="PRINTS" id="PR00344">
    <property type="entry name" value="BCTRLSENSOR"/>
</dbReference>
<gene>
    <name evidence="9" type="ORF">C5O19_04175</name>
</gene>
<dbReference type="InterPro" id="IPR000014">
    <property type="entry name" value="PAS"/>
</dbReference>
<evidence type="ECO:0000256" key="3">
    <source>
        <dbReference type="ARBA" id="ARBA00022553"/>
    </source>
</evidence>
<dbReference type="Pfam" id="PF02518">
    <property type="entry name" value="HATPase_c"/>
    <property type="match status" value="1"/>
</dbReference>
<dbReference type="SMART" id="SM00388">
    <property type="entry name" value="HisKA"/>
    <property type="match status" value="1"/>
</dbReference>
<dbReference type="InterPro" id="IPR000700">
    <property type="entry name" value="PAS-assoc_C"/>
</dbReference>
<dbReference type="SUPFAM" id="SSF55874">
    <property type="entry name" value="ATPase domain of HSP90 chaperone/DNA topoisomerase II/histidine kinase"/>
    <property type="match status" value="1"/>
</dbReference>
<dbReference type="InterPro" id="IPR003594">
    <property type="entry name" value="HATPase_dom"/>
</dbReference>
<dbReference type="EMBL" id="PTRA01000001">
    <property type="protein sequence ID" value="PQA58864.1"/>
    <property type="molecule type" value="Genomic_DNA"/>
</dbReference>
<protein>
    <recommendedName>
        <fullName evidence="2">histidine kinase</fullName>
        <ecNumber evidence="2">2.7.13.3</ecNumber>
    </recommendedName>
</protein>
<dbReference type="CDD" id="cd00130">
    <property type="entry name" value="PAS"/>
    <property type="match status" value="1"/>
</dbReference>
<dbReference type="InterPro" id="IPR001610">
    <property type="entry name" value="PAC"/>
</dbReference>
<dbReference type="Pfam" id="PF08447">
    <property type="entry name" value="PAS_3"/>
    <property type="match status" value="1"/>
</dbReference>
<evidence type="ECO:0000256" key="4">
    <source>
        <dbReference type="ARBA" id="ARBA00022679"/>
    </source>
</evidence>
<name>A0A2S7IMA6_9BACT</name>
<dbReference type="InterPro" id="IPR036097">
    <property type="entry name" value="HisK_dim/P_sf"/>
</dbReference>
<dbReference type="InterPro" id="IPR004358">
    <property type="entry name" value="Sig_transdc_His_kin-like_C"/>
</dbReference>
<dbReference type="AlphaFoldDB" id="A0A2S7IMA6"/>
<dbReference type="PROSITE" id="PS50113">
    <property type="entry name" value="PAC"/>
    <property type="match status" value="1"/>
</dbReference>
<keyword evidence="5" id="KW-0418">Kinase</keyword>
<dbReference type="EC" id="2.7.13.3" evidence="2"/>
<dbReference type="SMART" id="SM00091">
    <property type="entry name" value="PAS"/>
    <property type="match status" value="2"/>
</dbReference>
<dbReference type="InterPro" id="IPR035965">
    <property type="entry name" value="PAS-like_dom_sf"/>
</dbReference>
<evidence type="ECO:0000313" key="9">
    <source>
        <dbReference type="EMBL" id="PQA58864.1"/>
    </source>
</evidence>
<evidence type="ECO:0000259" key="8">
    <source>
        <dbReference type="PROSITE" id="PS50113"/>
    </source>
</evidence>
<dbReference type="InterPro" id="IPR013655">
    <property type="entry name" value="PAS_fold_3"/>
</dbReference>
<reference evidence="10" key="1">
    <citation type="submission" date="2018-02" db="EMBL/GenBank/DDBJ databases">
        <title>Genome sequencing of Solimonas sp. HR-BB.</title>
        <authorList>
            <person name="Lee Y."/>
            <person name="Jeon C.O."/>
        </authorList>
    </citation>
    <scope>NUCLEOTIDE SEQUENCE [LARGE SCALE GENOMIC DNA]</scope>
    <source>
        <strain evidence="10">HR-U</strain>
    </source>
</reference>
<dbReference type="Pfam" id="PF13426">
    <property type="entry name" value="PAS_9"/>
    <property type="match status" value="1"/>
</dbReference>
<keyword evidence="10" id="KW-1185">Reference proteome</keyword>
<dbReference type="NCBIfam" id="TIGR00229">
    <property type="entry name" value="sensory_box"/>
    <property type="match status" value="2"/>
</dbReference>
<dbReference type="OrthoDB" id="9124519at2"/>
<dbReference type="InterPro" id="IPR005467">
    <property type="entry name" value="His_kinase_dom"/>
</dbReference>
<feature type="domain" description="Histidine kinase" evidence="6">
    <location>
        <begin position="297"/>
        <end position="524"/>
    </location>
</feature>
<evidence type="ECO:0000256" key="2">
    <source>
        <dbReference type="ARBA" id="ARBA00012438"/>
    </source>
</evidence>
<dbReference type="Proteomes" id="UP000239590">
    <property type="component" value="Unassembled WGS sequence"/>
</dbReference>
<evidence type="ECO:0000313" key="10">
    <source>
        <dbReference type="Proteomes" id="UP000239590"/>
    </source>
</evidence>